<evidence type="ECO:0000313" key="11">
    <source>
        <dbReference type="Proteomes" id="UP000091979"/>
    </source>
</evidence>
<dbReference type="OrthoDB" id="9814256at2"/>
<dbReference type="GO" id="GO:0045936">
    <property type="term" value="P:negative regulation of phosphate metabolic process"/>
    <property type="evidence" value="ECO:0007669"/>
    <property type="project" value="InterPro"/>
</dbReference>
<accession>A0A1B7XFM9</accession>
<evidence type="ECO:0000256" key="8">
    <source>
        <dbReference type="PIRNR" id="PIRNR003107"/>
    </source>
</evidence>
<proteinExistence type="inferred from homology"/>
<dbReference type="PANTHER" id="PTHR42930:SF3">
    <property type="entry name" value="PHOSPHATE-SPECIFIC TRANSPORT SYSTEM ACCESSORY PROTEIN PHOU"/>
    <property type="match status" value="1"/>
</dbReference>
<dbReference type="SUPFAM" id="SSF109755">
    <property type="entry name" value="PhoU-like"/>
    <property type="match status" value="1"/>
</dbReference>
<dbReference type="GO" id="GO:0006817">
    <property type="term" value="P:phosphate ion transport"/>
    <property type="evidence" value="ECO:0007669"/>
    <property type="project" value="UniProtKB-KW"/>
</dbReference>
<dbReference type="EMBL" id="JXMS01000008">
    <property type="protein sequence ID" value="OBQ54058.1"/>
    <property type="molecule type" value="Genomic_DNA"/>
</dbReference>
<keyword evidence="5 8" id="KW-0963">Cytoplasm</keyword>
<evidence type="ECO:0000259" key="9">
    <source>
        <dbReference type="Pfam" id="PF01895"/>
    </source>
</evidence>
<reference evidence="10 11" key="1">
    <citation type="submission" date="2015-01" db="EMBL/GenBank/DDBJ databases">
        <title>Desulfovibrio sp. JC271 draft genome sequence.</title>
        <authorList>
            <person name="Shivani Y."/>
            <person name="Subhash Y."/>
            <person name="Sasikala C."/>
            <person name="Ramana C.V."/>
        </authorList>
    </citation>
    <scope>NUCLEOTIDE SEQUENCE [LARGE SCALE GENOMIC DNA]</scope>
    <source>
        <strain evidence="10 11">JC271</strain>
    </source>
</reference>
<dbReference type="GO" id="GO:0005737">
    <property type="term" value="C:cytoplasm"/>
    <property type="evidence" value="ECO:0007669"/>
    <property type="project" value="UniProtKB-SubCell"/>
</dbReference>
<dbReference type="RefSeq" id="WP_066853663.1">
    <property type="nucleotide sequence ID" value="NZ_JXMS01000008.1"/>
</dbReference>
<evidence type="ECO:0000256" key="5">
    <source>
        <dbReference type="ARBA" id="ARBA00022490"/>
    </source>
</evidence>
<dbReference type="PANTHER" id="PTHR42930">
    <property type="entry name" value="PHOSPHATE-SPECIFIC TRANSPORT SYSTEM ACCESSORY PROTEIN PHOU"/>
    <property type="match status" value="1"/>
</dbReference>
<organism evidence="10 11">
    <name type="scientific">Halodesulfovibrio spirochaetisodalis</name>
    <dbReference type="NCBI Taxonomy" id="1560234"/>
    <lineage>
        <taxon>Bacteria</taxon>
        <taxon>Pseudomonadati</taxon>
        <taxon>Thermodesulfobacteriota</taxon>
        <taxon>Desulfovibrionia</taxon>
        <taxon>Desulfovibrionales</taxon>
        <taxon>Desulfovibrionaceae</taxon>
        <taxon>Halodesulfovibrio</taxon>
    </lineage>
</organism>
<comment type="subcellular location">
    <subcellularLocation>
        <location evidence="1 8">Cytoplasm</location>
    </subcellularLocation>
</comment>
<protein>
    <recommendedName>
        <fullName evidence="8">Phosphate-specific transport system accessory protein PhoU</fullName>
    </recommendedName>
</protein>
<dbReference type="PIRSF" id="PIRSF003107">
    <property type="entry name" value="PhoU"/>
    <property type="match status" value="1"/>
</dbReference>
<dbReference type="STRING" id="1560234.SP90_06210"/>
<comment type="caution">
    <text evidence="10">The sequence shown here is derived from an EMBL/GenBank/DDBJ whole genome shotgun (WGS) entry which is preliminary data.</text>
</comment>
<comment type="function">
    <text evidence="7 8">Plays a role in the regulation of phosphate uptake.</text>
</comment>
<dbReference type="InterPro" id="IPR038078">
    <property type="entry name" value="PhoU-like_sf"/>
</dbReference>
<dbReference type="Proteomes" id="UP000091979">
    <property type="component" value="Unassembled WGS sequence"/>
</dbReference>
<gene>
    <name evidence="10" type="ORF">SP90_06210</name>
</gene>
<comment type="subunit">
    <text evidence="3 8">Homodimer.</text>
</comment>
<dbReference type="FunFam" id="1.20.58.220:FF:000004">
    <property type="entry name" value="Phosphate-specific transport system accessory protein PhoU"/>
    <property type="match status" value="1"/>
</dbReference>
<evidence type="ECO:0000256" key="1">
    <source>
        <dbReference type="ARBA" id="ARBA00004496"/>
    </source>
</evidence>
<evidence type="ECO:0000256" key="6">
    <source>
        <dbReference type="ARBA" id="ARBA00022592"/>
    </source>
</evidence>
<evidence type="ECO:0000256" key="4">
    <source>
        <dbReference type="ARBA" id="ARBA00022448"/>
    </source>
</evidence>
<sequence>METQFHVKLDALRAKLLEMAARAQNAVESATTALLHRDVELAERVIAEDRIIDEIECEVDEISLRLLALDAPVAVDLRSIVGMMRVAVNLERIGDEAVNIARQAKYLSSRPALPFEENLQELCAVALDMLKTSIISMREGDSLLAREVCRMDAECDELDVEVIKELVNYMGYESPAVKRAVAAILASRSLERVGDLSTNVGEAVVFIIEGESIKHKICSQKEII</sequence>
<feature type="domain" description="PhoU" evidence="9">
    <location>
        <begin position="120"/>
        <end position="204"/>
    </location>
</feature>
<dbReference type="PATRIC" id="fig|1560234.3.peg.3216"/>
<dbReference type="Gene3D" id="1.20.58.220">
    <property type="entry name" value="Phosphate transport system protein phou homolog 2, domain 2"/>
    <property type="match status" value="1"/>
</dbReference>
<evidence type="ECO:0000256" key="7">
    <source>
        <dbReference type="ARBA" id="ARBA00056181"/>
    </source>
</evidence>
<evidence type="ECO:0000313" key="10">
    <source>
        <dbReference type="EMBL" id="OBQ54058.1"/>
    </source>
</evidence>
<evidence type="ECO:0000256" key="3">
    <source>
        <dbReference type="ARBA" id="ARBA00011738"/>
    </source>
</evidence>
<dbReference type="AlphaFoldDB" id="A0A1B7XFM9"/>
<feature type="domain" description="PhoU" evidence="9">
    <location>
        <begin position="16"/>
        <end position="103"/>
    </location>
</feature>
<dbReference type="InterPro" id="IPR026022">
    <property type="entry name" value="PhoU_dom"/>
</dbReference>
<evidence type="ECO:0000256" key="2">
    <source>
        <dbReference type="ARBA" id="ARBA00008107"/>
    </source>
</evidence>
<dbReference type="InterPro" id="IPR028366">
    <property type="entry name" value="PhoU"/>
</dbReference>
<dbReference type="NCBIfam" id="TIGR02135">
    <property type="entry name" value="phoU_full"/>
    <property type="match status" value="1"/>
</dbReference>
<dbReference type="GO" id="GO:0030643">
    <property type="term" value="P:intracellular phosphate ion homeostasis"/>
    <property type="evidence" value="ECO:0007669"/>
    <property type="project" value="InterPro"/>
</dbReference>
<name>A0A1B7XFM9_9BACT</name>
<keyword evidence="11" id="KW-1185">Reference proteome</keyword>
<comment type="similarity">
    <text evidence="2 8">Belongs to the PhoU family.</text>
</comment>
<keyword evidence="4 8" id="KW-0813">Transport</keyword>
<keyword evidence="6 8" id="KW-0592">Phosphate transport</keyword>
<dbReference type="Pfam" id="PF01895">
    <property type="entry name" value="PhoU"/>
    <property type="match status" value="2"/>
</dbReference>